<dbReference type="STRING" id="859194.MHF_1297"/>
<accession>F6FG35</accession>
<name>F6FG35_MYCHI</name>
<dbReference type="HOGENOM" id="CLU_083871_0_0_14"/>
<gene>
    <name evidence="1" type="ordered locus">MHF_1297</name>
</gene>
<sequence>MKTLTTKVSMGLGAAGVTGAAATGAWYMSQSNDVKSQLISDGLTLVGESPRAWRAVFLAHKEDGDFISFVGISESMNDREAGSKVMSACKKVTSEYSGSKDYDISLSKAKKYCTTPELKTVEAKVLFSDHEISSEERDFRDIFILHKGDNSFVEKVKAVDSSTSSFDSNVGIDTAYSLVQKFCDSLKVKESSPSNVADYEKYCLQTPSNIQGFYESKGLTLVGDWAGKFESIKASDTNLVNDIKGSSSNLNQSSPSSEVGSKLEEWCKKEVVKTINSADPNSGENSKVKTRCFN</sequence>
<evidence type="ECO:0000313" key="1">
    <source>
        <dbReference type="EMBL" id="AEG73533.1"/>
    </source>
</evidence>
<dbReference type="Proteomes" id="UP000007952">
    <property type="component" value="Chromosome"/>
</dbReference>
<dbReference type="AlphaFoldDB" id="F6FG35"/>
<organism evidence="1 2">
    <name type="scientific">Mycoplasma haemofelis (strain Ohio2)</name>
    <dbReference type="NCBI Taxonomy" id="859194"/>
    <lineage>
        <taxon>Bacteria</taxon>
        <taxon>Bacillati</taxon>
        <taxon>Mycoplasmatota</taxon>
        <taxon>Mollicutes</taxon>
        <taxon>Mycoplasmataceae</taxon>
        <taxon>Mycoplasma</taxon>
    </lineage>
</organism>
<reference key="2">
    <citation type="submission" date="2011-05" db="EMBL/GenBank/DDBJ databases">
        <title>The Genome of Mycoplasma haemofelis Strain Ohio2, a pathogenic hemoplasma of the cat.</title>
        <authorList>
            <person name="Santos A.P."/>
            <person name="Guimaraes A.M.S."/>
            <person name="SanMiguel P.J."/>
            <person name="Martin S.W."/>
            <person name="Messick J.B."/>
        </authorList>
    </citation>
    <scope>NUCLEOTIDE SEQUENCE</scope>
    <source>
        <strain>Ohio2</strain>
    </source>
</reference>
<evidence type="ECO:0000313" key="2">
    <source>
        <dbReference type="Proteomes" id="UP000007952"/>
    </source>
</evidence>
<dbReference type="EMBL" id="CP002808">
    <property type="protein sequence ID" value="AEG73533.1"/>
    <property type="molecule type" value="Genomic_DNA"/>
</dbReference>
<proteinExistence type="predicted"/>
<dbReference type="BioCyc" id="MHAE859194:G1GR7-1290-MONOMER"/>
<protein>
    <submittedName>
        <fullName evidence="1">Uncharacterized protein</fullName>
    </submittedName>
</protein>
<dbReference type="KEGG" id="mhf:MHF_1297"/>
<reference evidence="1 2" key="1">
    <citation type="journal article" date="2011" name="J. Bacteriol.">
        <title>Complete genome sequences of two hemotropic Mycoplasmas, Mycoplasma haemofelis strain Ohio2 and Mycoplasma suis strain Illinois.</title>
        <authorList>
            <person name="Messick J.B."/>
            <person name="Santos A.P."/>
            <person name="Guimaraes A.M."/>
        </authorList>
    </citation>
    <scope>NUCLEOTIDE SEQUENCE [LARGE SCALE GENOMIC DNA]</scope>
    <source>
        <strain evidence="1 2">Ohio2</strain>
    </source>
</reference>